<dbReference type="GO" id="GO:0043020">
    <property type="term" value="C:NADPH oxidase complex"/>
    <property type="evidence" value="ECO:0007669"/>
    <property type="project" value="TreeGrafter"/>
</dbReference>
<dbReference type="AlphaFoldDB" id="M7BLI1"/>
<reference evidence="4" key="1">
    <citation type="journal article" date="2013" name="Nat. Genet.">
        <title>The draft genomes of soft-shell turtle and green sea turtle yield insights into the development and evolution of the turtle-specific body plan.</title>
        <authorList>
            <person name="Wang Z."/>
            <person name="Pascual-Anaya J."/>
            <person name="Zadissa A."/>
            <person name="Li W."/>
            <person name="Niimura Y."/>
            <person name="Huang Z."/>
            <person name="Li C."/>
            <person name="White S."/>
            <person name="Xiong Z."/>
            <person name="Fang D."/>
            <person name="Wang B."/>
            <person name="Ming Y."/>
            <person name="Chen Y."/>
            <person name="Zheng Y."/>
            <person name="Kuraku S."/>
            <person name="Pignatelli M."/>
            <person name="Herrero J."/>
            <person name="Beal K."/>
            <person name="Nozawa M."/>
            <person name="Li Q."/>
            <person name="Wang J."/>
            <person name="Zhang H."/>
            <person name="Yu L."/>
            <person name="Shigenobu S."/>
            <person name="Wang J."/>
            <person name="Liu J."/>
            <person name="Flicek P."/>
            <person name="Searle S."/>
            <person name="Wang J."/>
            <person name="Kuratani S."/>
            <person name="Yin Y."/>
            <person name="Aken B."/>
            <person name="Zhang G."/>
            <person name="Irie N."/>
        </authorList>
    </citation>
    <scope>NUCLEOTIDE SEQUENCE [LARGE SCALE GENOMIC DNA]</scope>
</reference>
<dbReference type="GO" id="GO:0016175">
    <property type="term" value="F:superoxide-generating NAD(P)H oxidase activity"/>
    <property type="evidence" value="ECO:0007669"/>
    <property type="project" value="TreeGrafter"/>
</dbReference>
<proteinExistence type="predicted"/>
<gene>
    <name evidence="3" type="ORF">UY3_04719</name>
</gene>
<dbReference type="EMBL" id="KB520804">
    <property type="protein sequence ID" value="EMP38084.1"/>
    <property type="molecule type" value="Genomic_DNA"/>
</dbReference>
<organism evidence="3 4">
    <name type="scientific">Chelonia mydas</name>
    <name type="common">Green sea-turtle</name>
    <name type="synonym">Chelonia agassizi</name>
    <dbReference type="NCBI Taxonomy" id="8469"/>
    <lineage>
        <taxon>Eukaryota</taxon>
        <taxon>Metazoa</taxon>
        <taxon>Chordata</taxon>
        <taxon>Craniata</taxon>
        <taxon>Vertebrata</taxon>
        <taxon>Euteleostomi</taxon>
        <taxon>Archelosauria</taxon>
        <taxon>Testudinata</taxon>
        <taxon>Testudines</taxon>
        <taxon>Cryptodira</taxon>
        <taxon>Durocryptodira</taxon>
        <taxon>Americhelydia</taxon>
        <taxon>Chelonioidea</taxon>
        <taxon>Cheloniidae</taxon>
        <taxon>Chelonia</taxon>
    </lineage>
</organism>
<sequence length="243" mass="27660">MKGSINFLKREVIHIVAHLLNIERYHISQSKEAGGLRNKLSGIGKTPNESYLNPIRNYEVAWKWVLGPVVVYICERIVRFWRFQQKVVITKIPYHGKHGAHSAQLTVTAAVVSWVLLSVDGAVRLLTIIIHRFHCNSALLLLLAVDGPFGAATTDVFHYRATHIALHEDEKMDVITGLRQKTFYGRPNWDTEFRQIAENHPSKSIGVFFCGPKALAKILQKRCNLYSSADPRGVQFHYNKESF</sequence>
<name>M7BLI1_CHEMY</name>
<evidence type="ECO:0000313" key="3">
    <source>
        <dbReference type="EMBL" id="EMP38084.1"/>
    </source>
</evidence>
<dbReference type="PANTHER" id="PTHR11972">
    <property type="entry name" value="NADPH OXIDASE"/>
    <property type="match status" value="1"/>
</dbReference>
<keyword evidence="1" id="KW-0560">Oxidoreductase</keyword>
<dbReference type="eggNOG" id="KOG0039">
    <property type="taxonomic scope" value="Eukaryota"/>
</dbReference>
<protein>
    <submittedName>
        <fullName evidence="3">NADPH oxidase 3</fullName>
    </submittedName>
</protein>
<dbReference type="STRING" id="8469.M7BLI1"/>
<dbReference type="Proteomes" id="UP000031443">
    <property type="component" value="Unassembled WGS sequence"/>
</dbReference>
<dbReference type="InterPro" id="IPR050369">
    <property type="entry name" value="RBOH/FRE"/>
</dbReference>
<dbReference type="Pfam" id="PF08030">
    <property type="entry name" value="NAD_binding_6"/>
    <property type="match status" value="1"/>
</dbReference>
<keyword evidence="4" id="KW-1185">Reference proteome</keyword>
<evidence type="ECO:0000256" key="1">
    <source>
        <dbReference type="ARBA" id="ARBA00023002"/>
    </source>
</evidence>
<dbReference type="Gene3D" id="3.40.50.80">
    <property type="entry name" value="Nucleotide-binding domain of ferredoxin-NADP reductase (FNR) module"/>
    <property type="match status" value="1"/>
</dbReference>
<evidence type="ECO:0000313" key="4">
    <source>
        <dbReference type="Proteomes" id="UP000031443"/>
    </source>
</evidence>
<feature type="domain" description="Ferric reductase NAD binding" evidence="2">
    <location>
        <begin position="163"/>
        <end position="224"/>
    </location>
</feature>
<dbReference type="GO" id="GO:0006952">
    <property type="term" value="P:defense response"/>
    <property type="evidence" value="ECO:0007669"/>
    <property type="project" value="TreeGrafter"/>
</dbReference>
<evidence type="ECO:0000259" key="2">
    <source>
        <dbReference type="Pfam" id="PF08030"/>
    </source>
</evidence>
<dbReference type="PANTHER" id="PTHR11972:SF12">
    <property type="entry name" value="NADPH OXIDASE 3"/>
    <property type="match status" value="1"/>
</dbReference>
<accession>M7BLI1</accession>
<dbReference type="InterPro" id="IPR013121">
    <property type="entry name" value="Fe_red_NAD-bd_6"/>
</dbReference>
<dbReference type="GO" id="GO:0042554">
    <property type="term" value="P:superoxide anion generation"/>
    <property type="evidence" value="ECO:0007669"/>
    <property type="project" value="TreeGrafter"/>
</dbReference>
<dbReference type="InterPro" id="IPR039261">
    <property type="entry name" value="FNR_nucleotide-bd"/>
</dbReference>